<dbReference type="EMBL" id="KI968712">
    <property type="protein sequence ID" value="EUN29559.1"/>
    <property type="molecule type" value="Genomic_DNA"/>
</dbReference>
<dbReference type="GeneID" id="26251424"/>
<protein>
    <recommendedName>
        <fullName evidence="5">Secreted protein</fullName>
    </recommendedName>
</protein>
<feature type="signal peptide" evidence="2">
    <location>
        <begin position="1"/>
        <end position="21"/>
    </location>
</feature>
<accession>W7ER37</accession>
<dbReference type="RefSeq" id="XP_014559037.1">
    <property type="nucleotide sequence ID" value="XM_014703551.1"/>
</dbReference>
<evidence type="ECO:0000256" key="1">
    <source>
        <dbReference type="SAM" id="MobiDB-lite"/>
    </source>
</evidence>
<gene>
    <name evidence="3" type="ORF">COCVIDRAFT_13966</name>
</gene>
<evidence type="ECO:0000313" key="3">
    <source>
        <dbReference type="EMBL" id="EUN29559.1"/>
    </source>
</evidence>
<dbReference type="Proteomes" id="UP000054337">
    <property type="component" value="Unassembled WGS sequence"/>
</dbReference>
<feature type="chain" id="PRO_5004894230" description="Secreted protein" evidence="2">
    <location>
        <begin position="22"/>
        <end position="352"/>
    </location>
</feature>
<keyword evidence="2" id="KW-0732">Signal</keyword>
<dbReference type="AlphaFoldDB" id="W7ER37"/>
<keyword evidence="4" id="KW-1185">Reference proteome</keyword>
<evidence type="ECO:0000256" key="2">
    <source>
        <dbReference type="SAM" id="SignalP"/>
    </source>
</evidence>
<dbReference type="HOGENOM" id="CLU_787525_0_0_1"/>
<name>W7ER37_BIPV3</name>
<feature type="region of interest" description="Disordered" evidence="1">
    <location>
        <begin position="196"/>
        <end position="218"/>
    </location>
</feature>
<proteinExistence type="predicted"/>
<reference evidence="3 4" key="1">
    <citation type="journal article" date="2013" name="PLoS Genet.">
        <title>Comparative genome structure, secondary metabolite, and effector coding capacity across Cochliobolus pathogens.</title>
        <authorList>
            <person name="Condon B.J."/>
            <person name="Leng Y."/>
            <person name="Wu D."/>
            <person name="Bushley K.E."/>
            <person name="Ohm R.A."/>
            <person name="Otillar R."/>
            <person name="Martin J."/>
            <person name="Schackwitz W."/>
            <person name="Grimwood J."/>
            <person name="MohdZainudin N."/>
            <person name="Xue C."/>
            <person name="Wang R."/>
            <person name="Manning V.A."/>
            <person name="Dhillon B."/>
            <person name="Tu Z.J."/>
            <person name="Steffenson B.J."/>
            <person name="Salamov A."/>
            <person name="Sun H."/>
            <person name="Lowry S."/>
            <person name="LaButti K."/>
            <person name="Han J."/>
            <person name="Copeland A."/>
            <person name="Lindquist E."/>
            <person name="Barry K."/>
            <person name="Schmutz J."/>
            <person name="Baker S.E."/>
            <person name="Ciuffetti L.M."/>
            <person name="Grigoriev I.V."/>
            <person name="Zhong S."/>
            <person name="Turgeon B.G."/>
        </authorList>
    </citation>
    <scope>NUCLEOTIDE SEQUENCE [LARGE SCALE GENOMIC DNA]</scope>
    <source>
        <strain evidence="3 4">FI3</strain>
    </source>
</reference>
<organism evidence="3 4">
    <name type="scientific">Bipolaris victoriae (strain FI3)</name>
    <name type="common">Victoria blight of oats agent</name>
    <name type="synonym">Cochliobolus victoriae</name>
    <dbReference type="NCBI Taxonomy" id="930091"/>
    <lineage>
        <taxon>Eukaryota</taxon>
        <taxon>Fungi</taxon>
        <taxon>Dikarya</taxon>
        <taxon>Ascomycota</taxon>
        <taxon>Pezizomycotina</taxon>
        <taxon>Dothideomycetes</taxon>
        <taxon>Pleosporomycetidae</taxon>
        <taxon>Pleosporales</taxon>
        <taxon>Pleosporineae</taxon>
        <taxon>Pleosporaceae</taxon>
        <taxon>Bipolaris</taxon>
    </lineage>
</organism>
<evidence type="ECO:0008006" key="5">
    <source>
        <dbReference type="Google" id="ProtNLM"/>
    </source>
</evidence>
<evidence type="ECO:0000313" key="4">
    <source>
        <dbReference type="Proteomes" id="UP000054337"/>
    </source>
</evidence>
<sequence length="352" mass="38560">MAPWLAAPALAWWFSSWGCGASIFWLSPATGECRRTHCGRQSLQGEAVVGVCSEYQRTAGVPKQVYSGCVGIRVDSEAVKSNDATLLVGLRRGGGGGGSGGVGSRQAVVVGMCGYALPGWGRDKGGLCMGRFLETGDVTTMTWRFCLVVFPCHGPIRSYRIISYRAVQCRQTTLVERLLLCCPILALSLPPLDVRRERAHSHPRRSERLSSQKNTSTHISAHSLPDEALSLAPTASDLALSSRQTWVLHCSDSWDACDSRVVSRMTTLIGRMTWPIMLPNTHTIYPLAHRDITRSWLHAHAHAPRARAPCHQADFVLPSTTARLLCIVPDTQVKVESVDQRRAISADHQITR</sequence>